<feature type="compositionally biased region" description="Polar residues" evidence="4">
    <location>
        <begin position="623"/>
        <end position="632"/>
    </location>
</feature>
<keyword evidence="2" id="KW-0862">Zinc</keyword>
<keyword evidence="1 3" id="KW-0479">Metal-binding</keyword>
<feature type="compositionally biased region" description="Polar residues" evidence="4">
    <location>
        <begin position="735"/>
        <end position="745"/>
    </location>
</feature>
<feature type="compositionally biased region" description="Basic and acidic residues" evidence="4">
    <location>
        <begin position="52"/>
        <end position="62"/>
    </location>
</feature>
<dbReference type="InterPro" id="IPR000315">
    <property type="entry name" value="Znf_B-box"/>
</dbReference>
<feature type="compositionally biased region" description="Low complexity" evidence="4">
    <location>
        <begin position="871"/>
        <end position="886"/>
    </location>
</feature>
<evidence type="ECO:0000313" key="7">
    <source>
        <dbReference type="Proteomes" id="UP001501920"/>
    </source>
</evidence>
<feature type="region of interest" description="Disordered" evidence="4">
    <location>
        <begin position="575"/>
        <end position="595"/>
    </location>
</feature>
<feature type="compositionally biased region" description="Low complexity" evidence="4">
    <location>
        <begin position="752"/>
        <end position="761"/>
    </location>
</feature>
<organism evidence="6 7">
    <name type="scientific">Pygocentrus nattereri</name>
    <name type="common">Red-bellied piranha</name>
    <dbReference type="NCBI Taxonomy" id="42514"/>
    <lineage>
        <taxon>Eukaryota</taxon>
        <taxon>Metazoa</taxon>
        <taxon>Chordata</taxon>
        <taxon>Craniata</taxon>
        <taxon>Vertebrata</taxon>
        <taxon>Euteleostomi</taxon>
        <taxon>Actinopterygii</taxon>
        <taxon>Neopterygii</taxon>
        <taxon>Teleostei</taxon>
        <taxon>Ostariophysi</taxon>
        <taxon>Characiformes</taxon>
        <taxon>Characoidei</taxon>
        <taxon>Pygocentrus</taxon>
    </lineage>
</organism>
<evidence type="ECO:0000256" key="3">
    <source>
        <dbReference type="PROSITE-ProRule" id="PRU00024"/>
    </source>
</evidence>
<feature type="region of interest" description="Disordered" evidence="4">
    <location>
        <begin position="193"/>
        <end position="224"/>
    </location>
</feature>
<feature type="region of interest" description="Disordered" evidence="4">
    <location>
        <begin position="273"/>
        <end position="294"/>
    </location>
</feature>
<dbReference type="PANTHER" id="PTHR28634">
    <property type="entry name" value="ZINC FINGER B-BOX DOMAIN-CONTAINING PROTEIN 1"/>
    <property type="match status" value="1"/>
</dbReference>
<dbReference type="OMA" id="RFQKQIG"/>
<feature type="compositionally biased region" description="Low complexity" evidence="4">
    <location>
        <begin position="795"/>
        <end position="829"/>
    </location>
</feature>
<feature type="domain" description="B box-type" evidence="5">
    <location>
        <begin position="125"/>
        <end position="171"/>
    </location>
</feature>
<accession>A0A3B4DKM1</accession>
<feature type="region of interest" description="Disordered" evidence="4">
    <location>
        <begin position="1038"/>
        <end position="1137"/>
    </location>
</feature>
<evidence type="ECO:0000259" key="5">
    <source>
        <dbReference type="PROSITE" id="PS50119"/>
    </source>
</evidence>
<feature type="compositionally biased region" description="Acidic residues" evidence="4">
    <location>
        <begin position="1105"/>
        <end position="1117"/>
    </location>
</feature>
<proteinExistence type="predicted"/>
<feature type="compositionally biased region" description="Polar residues" evidence="4">
    <location>
        <begin position="1038"/>
        <end position="1048"/>
    </location>
</feature>
<feature type="region of interest" description="Disordered" evidence="4">
    <location>
        <begin position="610"/>
        <end position="777"/>
    </location>
</feature>
<dbReference type="Gene3D" id="4.10.640.40">
    <property type="entry name" value="Cytoplasmic polyadenylation element-binding protein, ZZ domain"/>
    <property type="match status" value="1"/>
</dbReference>
<gene>
    <name evidence="6" type="primary">TBC1D1</name>
</gene>
<keyword evidence="1 3" id="KW-0863">Zinc-finger</keyword>
<dbReference type="GeneTree" id="ENSGT00940000167407"/>
<sequence>MNLNDFLVVPNKPKSVKLNVRNLRELRMETVQLDQENKDMENRLKELREIMSHEKEEREKSGAFRWKSAQANSGTRSKEKGVKLSAGKMKIRVLKDESLPEAQRPPEKVPGPPPRDPGHSRKPRLKGKVCGQCEARTAGLVCAECGEDYCVGCFARFHQKGALKHHRMIPVQVELQTSVSSLDVLSRFQKQIGEERETSSQSTQSTAVSPATLRTHKAQTPAGYQDTQTYSTQVLFVNEGEEVEDDEDKGSLLSGCFDEEASSRSFQQAVSEWRERKQAGDTADEREAHQPNRRAPVTVEVVGTQAGEMILQPIHIEFREHRLSYMEKLLLKKHRRAPLESYRLLPAPSSQQDLLMRSPTQLAEELTAEEMDLHKYCASLFAVSSPAGGERPDKTSKSCLSITEIDEMVGSPLAFSSSGVQQGDDKQKLNQGSEDSFTTSEEKPPSDQLSPLVRSQRLQIPKSEDLKLKLSVNQQVEHKLQRTQSPRLDDSPKPQMARSSAPLTPKFTFTKAALSSSPVSSKSSWRQGDPEAQNRDSFLLLPTNCPAPVFSLSSGPMFSPGSPDGHHLSSEVIASSAEPPTPKSHTTISSPRPVVPKCASDYAPVVLKSTSDSAISSPRPVDLQSTSHSPTYNPRPLDLKSTSFSPSPSPRPLDLKSISCSPSPSPRPLDLKASCSPSTSPRPLDLKASSCSPTTSPRPLNLKASSCSPLTSPRPLDLKSTSCSPTTSPRPLNLKASSCSPSTSPRPLDLKSTSCSPSTSPRPLYHKSTSHFPCSSPKPVVFKYTSEYPASSPRPVVLTVPSCSPTSSPSLANSQSQCPSPIPQQASIPLSAESPSLEDHSLALSDCFHPSSNSTRPTDLHRSPPPPSSPLSPSLSLSDSDSLSDSVGLIPADEDSSDEEMRGCADREQEEEEEEEEEEKSAISLHPTLSPIGDAPHSVQETPHSGLFTEPSQALISLAQRKASESQHYQGLEGFLTLGLDLSSVQPSPAPPHTPTERCSHSQELKTVGQGSWRPASSLHHYAEEELVSAVMNNQPISNSLHSATPTGSAMLLRRPSLPGSSRRVTPTFSHPSTADPAGTPKFQLLSRAAVEISEVQSVERPELTDSEDEDNEDDEALAGLEEELRRMSHVNPNRRT</sequence>
<name>A0A3B4DKM1_PYGNA</name>
<feature type="compositionally biased region" description="Low complexity" evidence="4">
    <location>
        <begin position="1052"/>
        <end position="1064"/>
    </location>
</feature>
<feature type="region of interest" description="Disordered" evidence="4">
    <location>
        <begin position="476"/>
        <end position="532"/>
    </location>
</feature>
<keyword evidence="7" id="KW-1185">Reference proteome</keyword>
<evidence type="ECO:0000313" key="6">
    <source>
        <dbReference type="Ensembl" id="ENSPNAP00000024927.2"/>
    </source>
</evidence>
<evidence type="ECO:0000256" key="2">
    <source>
        <dbReference type="ARBA" id="ARBA00022833"/>
    </source>
</evidence>
<reference evidence="6 7" key="1">
    <citation type="submission" date="2020-10" db="EMBL/GenBank/DDBJ databases">
        <title>Pygocentrus nattereri (red-bellied piranha) genome, fPygNat1, primary haplotype.</title>
        <authorList>
            <person name="Myers G."/>
            <person name="Meyer A."/>
            <person name="Karagic N."/>
            <person name="Pippel M."/>
            <person name="Winkler S."/>
            <person name="Tracey A."/>
            <person name="Wood J."/>
            <person name="Formenti G."/>
            <person name="Howe K."/>
            <person name="Fedrigo O."/>
            <person name="Jarvis E.D."/>
        </authorList>
    </citation>
    <scope>NUCLEOTIDE SEQUENCE [LARGE SCALE GENOMIC DNA]</scope>
</reference>
<dbReference type="InterPro" id="IPR037688">
    <property type="entry name" value="ZBBX"/>
</dbReference>
<feature type="compositionally biased region" description="Polar residues" evidence="4">
    <location>
        <begin position="429"/>
        <end position="439"/>
    </location>
</feature>
<feature type="region of interest" description="Disordered" evidence="4">
    <location>
        <begin position="52"/>
        <end position="126"/>
    </location>
</feature>
<reference evidence="6" key="2">
    <citation type="submission" date="2025-08" db="UniProtKB">
        <authorList>
            <consortium name="Ensembl"/>
        </authorList>
    </citation>
    <scope>IDENTIFICATION</scope>
</reference>
<dbReference type="PROSITE" id="PS50119">
    <property type="entry name" value="ZF_BBOX"/>
    <property type="match status" value="1"/>
</dbReference>
<feature type="region of interest" description="Disordered" evidence="4">
    <location>
        <begin position="414"/>
        <end position="453"/>
    </location>
</feature>
<feature type="compositionally biased region" description="Basic and acidic residues" evidence="4">
    <location>
        <begin position="273"/>
        <end position="290"/>
    </location>
</feature>
<reference evidence="6" key="3">
    <citation type="submission" date="2025-09" db="UniProtKB">
        <authorList>
            <consortium name="Ensembl"/>
        </authorList>
    </citation>
    <scope>IDENTIFICATION</scope>
</reference>
<feature type="compositionally biased region" description="Polar residues" evidence="4">
    <location>
        <begin position="689"/>
        <end position="711"/>
    </location>
</feature>
<dbReference type="InterPro" id="IPR038446">
    <property type="entry name" value="CEBP_ZZ_sf"/>
</dbReference>
<feature type="compositionally biased region" description="Acidic residues" evidence="4">
    <location>
        <begin position="908"/>
        <end position="919"/>
    </location>
</feature>
<evidence type="ECO:0000256" key="4">
    <source>
        <dbReference type="SAM" id="MobiDB-lite"/>
    </source>
</evidence>
<dbReference type="AlphaFoldDB" id="A0A3B4DKM1"/>
<dbReference type="CDD" id="cd19818">
    <property type="entry name" value="Bbox1_ZBBX"/>
    <property type="match status" value="1"/>
</dbReference>
<feature type="compositionally biased region" description="Low complexity" evidence="4">
    <location>
        <begin position="515"/>
        <end position="524"/>
    </location>
</feature>
<dbReference type="Proteomes" id="UP001501920">
    <property type="component" value="Chromosome 7"/>
</dbReference>
<feature type="region of interest" description="Disordered" evidence="4">
    <location>
        <begin position="983"/>
        <end position="1002"/>
    </location>
</feature>
<dbReference type="GO" id="GO:0008270">
    <property type="term" value="F:zinc ion binding"/>
    <property type="evidence" value="ECO:0007669"/>
    <property type="project" value="UniProtKB-KW"/>
</dbReference>
<evidence type="ECO:0000256" key="1">
    <source>
        <dbReference type="ARBA" id="ARBA00022771"/>
    </source>
</evidence>
<protein>
    <recommendedName>
        <fullName evidence="5">B box-type domain-containing protein</fullName>
    </recommendedName>
</protein>
<dbReference type="PANTHER" id="PTHR28634:SF1">
    <property type="entry name" value="ZINC FINGER B-BOX DOMAIN-CONTAINING PROTEIN 1"/>
    <property type="match status" value="1"/>
</dbReference>
<feature type="region of interest" description="Disordered" evidence="4">
    <location>
        <begin position="790"/>
        <end position="946"/>
    </location>
</feature>
<dbReference type="Ensembl" id="ENSPNAT00000008896.2">
    <property type="protein sequence ID" value="ENSPNAP00000024927.2"/>
    <property type="gene ID" value="ENSPNAG00000001332.2"/>
</dbReference>
<feature type="compositionally biased region" description="Low complexity" evidence="4">
    <location>
        <begin position="720"/>
        <end position="731"/>
    </location>
</feature>